<accession>A0A9Q2NQ38</accession>
<gene>
    <name evidence="1" type="ORF">JQX14_20210</name>
</gene>
<evidence type="ECO:0000313" key="2">
    <source>
        <dbReference type="Proteomes" id="UP000809337"/>
    </source>
</evidence>
<protein>
    <submittedName>
        <fullName evidence="1">Uncharacterized protein</fullName>
    </submittedName>
</protein>
<reference evidence="1" key="1">
    <citation type="submission" date="2021-01" db="EMBL/GenBank/DDBJ databases">
        <title>Diatom-associated Roseobacters Show Island Model of Population Structure.</title>
        <authorList>
            <person name="Qu L."/>
            <person name="Feng X."/>
            <person name="Chen Y."/>
            <person name="Li L."/>
            <person name="Wang X."/>
            <person name="Hu Z."/>
            <person name="Wang H."/>
            <person name="Luo H."/>
        </authorList>
    </citation>
    <scope>NUCLEOTIDE SEQUENCE</scope>
    <source>
        <strain evidence="1">SM26-45</strain>
    </source>
</reference>
<sequence>MEREAAHRRAVVRRYDLRDWHFMAAKLIRVIGNAQRQPNRRAGGRPGDARRPAALIPRGEIRKRLKPDPRCTLREGPVFHFKPANTLKANVA</sequence>
<dbReference type="EMBL" id="JAFBWN010000022">
    <property type="protein sequence ID" value="MBM2356882.1"/>
    <property type="molecule type" value="Genomic_DNA"/>
</dbReference>
<dbReference type="Proteomes" id="UP000809337">
    <property type="component" value="Unassembled WGS sequence"/>
</dbReference>
<dbReference type="RefSeq" id="WP_231035720.1">
    <property type="nucleotide sequence ID" value="NZ_JAJNGX010000022.1"/>
</dbReference>
<comment type="caution">
    <text evidence="1">The sequence shown here is derived from an EMBL/GenBank/DDBJ whole genome shotgun (WGS) entry which is preliminary data.</text>
</comment>
<evidence type="ECO:0000313" key="1">
    <source>
        <dbReference type="EMBL" id="MBM2356882.1"/>
    </source>
</evidence>
<proteinExistence type="predicted"/>
<name>A0A9Q2NQ38_9RHOB</name>
<dbReference type="AlphaFoldDB" id="A0A9Q2NQ38"/>
<organism evidence="1 2">
    <name type="scientific">Pseudosulfitobacter pseudonitzschiae</name>
    <dbReference type="NCBI Taxonomy" id="1402135"/>
    <lineage>
        <taxon>Bacteria</taxon>
        <taxon>Pseudomonadati</taxon>
        <taxon>Pseudomonadota</taxon>
        <taxon>Alphaproteobacteria</taxon>
        <taxon>Rhodobacterales</taxon>
        <taxon>Roseobacteraceae</taxon>
        <taxon>Pseudosulfitobacter</taxon>
    </lineage>
</organism>